<evidence type="ECO:0000256" key="3">
    <source>
        <dbReference type="ARBA" id="ARBA00023125"/>
    </source>
</evidence>
<dbReference type="InterPro" id="IPR004827">
    <property type="entry name" value="bZIP"/>
</dbReference>
<comment type="subcellular location">
    <subcellularLocation>
        <location evidence="1">Nucleus</location>
    </subcellularLocation>
</comment>
<dbReference type="GO" id="GO:0005634">
    <property type="term" value="C:nucleus"/>
    <property type="evidence" value="ECO:0007669"/>
    <property type="project" value="UniProtKB-SubCell"/>
</dbReference>
<dbReference type="PANTHER" id="PTHR11988:SF27">
    <property type="entry name" value="GH27708P"/>
    <property type="match status" value="1"/>
</dbReference>
<evidence type="ECO:0000256" key="2">
    <source>
        <dbReference type="ARBA" id="ARBA00023015"/>
    </source>
</evidence>
<dbReference type="OrthoDB" id="361013at2759"/>
<feature type="domain" description="BZIP" evidence="6">
    <location>
        <begin position="96"/>
        <end position="152"/>
    </location>
</feature>
<dbReference type="Gene3D" id="1.20.5.170">
    <property type="match status" value="1"/>
</dbReference>
<dbReference type="EMBL" id="OU892287">
    <property type="protein sequence ID" value="CAH1124124.1"/>
    <property type="molecule type" value="Genomic_DNA"/>
</dbReference>
<evidence type="ECO:0000313" key="7">
    <source>
        <dbReference type="EMBL" id="CAH1124124.1"/>
    </source>
</evidence>
<dbReference type="InterPro" id="IPR040223">
    <property type="entry name" value="PAR_bZIP"/>
</dbReference>
<evidence type="ECO:0000256" key="1">
    <source>
        <dbReference type="ARBA" id="ARBA00004123"/>
    </source>
</evidence>
<dbReference type="InterPro" id="IPR046347">
    <property type="entry name" value="bZIP_sf"/>
</dbReference>
<dbReference type="CDD" id="cd14695">
    <property type="entry name" value="bZIP_HLF"/>
    <property type="match status" value="1"/>
</dbReference>
<dbReference type="SMART" id="SM00338">
    <property type="entry name" value="BRLZ"/>
    <property type="match status" value="1"/>
</dbReference>
<evidence type="ECO:0000313" key="8">
    <source>
        <dbReference type="Proteomes" id="UP001152799"/>
    </source>
</evidence>
<dbReference type="GO" id="GO:0000978">
    <property type="term" value="F:RNA polymerase II cis-regulatory region sequence-specific DNA binding"/>
    <property type="evidence" value="ECO:0007669"/>
    <property type="project" value="TreeGrafter"/>
</dbReference>
<dbReference type="PANTHER" id="PTHR11988">
    <property type="entry name" value="THYROTROPH EMBRYONIC FACTOR RELATED"/>
    <property type="match status" value="1"/>
</dbReference>
<protein>
    <recommendedName>
        <fullName evidence="6">BZIP domain-containing protein</fullName>
    </recommendedName>
</protein>
<dbReference type="PROSITE" id="PS50217">
    <property type="entry name" value="BZIP"/>
    <property type="match status" value="1"/>
</dbReference>
<sequence>MPFFQHNLTTLWIVETLDDSPSSSPTSSDDSKISRPFKALPKNSLELAVAESFYTGDHTALAYAQYRHQCLSQMKHKADSSLKENMKRILRAKTDDSGYLEKRKRNNEAAKRSREARKAKQDELAIRVTFLEQEALTLKMQLAQSLREMDVLLGAYYL</sequence>
<dbReference type="AlphaFoldDB" id="A0A9P0DGG5"/>
<evidence type="ECO:0000259" key="6">
    <source>
        <dbReference type="PROSITE" id="PS50217"/>
    </source>
</evidence>
<dbReference type="Proteomes" id="UP001152799">
    <property type="component" value="Chromosome 11"/>
</dbReference>
<dbReference type="GO" id="GO:0000981">
    <property type="term" value="F:DNA-binding transcription factor activity, RNA polymerase II-specific"/>
    <property type="evidence" value="ECO:0007669"/>
    <property type="project" value="TreeGrafter"/>
</dbReference>
<keyword evidence="8" id="KW-1185">Reference proteome</keyword>
<organism evidence="7 8">
    <name type="scientific">Ceutorhynchus assimilis</name>
    <name type="common">cabbage seed weevil</name>
    <dbReference type="NCBI Taxonomy" id="467358"/>
    <lineage>
        <taxon>Eukaryota</taxon>
        <taxon>Metazoa</taxon>
        <taxon>Ecdysozoa</taxon>
        <taxon>Arthropoda</taxon>
        <taxon>Hexapoda</taxon>
        <taxon>Insecta</taxon>
        <taxon>Pterygota</taxon>
        <taxon>Neoptera</taxon>
        <taxon>Endopterygota</taxon>
        <taxon>Coleoptera</taxon>
        <taxon>Polyphaga</taxon>
        <taxon>Cucujiformia</taxon>
        <taxon>Curculionidae</taxon>
        <taxon>Ceutorhynchinae</taxon>
        <taxon>Ceutorhynchus</taxon>
    </lineage>
</organism>
<gene>
    <name evidence="7" type="ORF">CEUTPL_LOCUS3089</name>
</gene>
<name>A0A9P0DGG5_9CUCU</name>
<dbReference type="Pfam" id="PF07716">
    <property type="entry name" value="bZIP_2"/>
    <property type="match status" value="1"/>
</dbReference>
<evidence type="ECO:0000256" key="4">
    <source>
        <dbReference type="ARBA" id="ARBA00023163"/>
    </source>
</evidence>
<accession>A0A9P0DGG5</accession>
<evidence type="ECO:0000256" key="5">
    <source>
        <dbReference type="ARBA" id="ARBA00023242"/>
    </source>
</evidence>
<keyword evidence="5" id="KW-0539">Nucleus</keyword>
<keyword evidence="4" id="KW-0804">Transcription</keyword>
<dbReference type="SUPFAM" id="SSF57959">
    <property type="entry name" value="Leucine zipper domain"/>
    <property type="match status" value="1"/>
</dbReference>
<proteinExistence type="predicted"/>
<reference evidence="7" key="1">
    <citation type="submission" date="2022-01" db="EMBL/GenBank/DDBJ databases">
        <authorList>
            <person name="King R."/>
        </authorList>
    </citation>
    <scope>NUCLEOTIDE SEQUENCE</scope>
</reference>
<keyword evidence="2" id="KW-0805">Transcription regulation</keyword>
<keyword evidence="3" id="KW-0238">DNA-binding</keyword>